<sequence length="155" mass="17434">PAHQHRGGPHPERRRQQRRRFATSASCAAATTAAHGQPAGRQPRPAGLRLHIRAIRVYQGDSNFFLLHHLVVHPRPVRGLRSGDLVTHVNEVAVTGLPHPEVIALILRDPRLQLRATPLSSTPIRADGRPRGKQHGRMVRRPQIQQHLQQQHQRA</sequence>
<organism evidence="2 3">
    <name type="scientific">Macrostomum lignano</name>
    <dbReference type="NCBI Taxonomy" id="282301"/>
    <lineage>
        <taxon>Eukaryota</taxon>
        <taxon>Metazoa</taxon>
        <taxon>Spiralia</taxon>
        <taxon>Lophotrochozoa</taxon>
        <taxon>Platyhelminthes</taxon>
        <taxon>Rhabditophora</taxon>
        <taxon>Macrostomorpha</taxon>
        <taxon>Macrostomida</taxon>
        <taxon>Macrostomidae</taxon>
        <taxon>Macrostomum</taxon>
    </lineage>
</organism>
<dbReference type="WBParaSite" id="maker-uti_cns_0015939-snap-gene-0.4-mRNA-1">
    <property type="protein sequence ID" value="maker-uti_cns_0015939-snap-gene-0.4-mRNA-1"/>
    <property type="gene ID" value="maker-uti_cns_0015939-snap-gene-0.4"/>
</dbReference>
<name>A0A1I8ISW0_9PLAT</name>
<keyword evidence="2" id="KW-1185">Reference proteome</keyword>
<reference evidence="3" key="1">
    <citation type="submission" date="2016-11" db="UniProtKB">
        <authorList>
            <consortium name="WormBaseParasite"/>
        </authorList>
    </citation>
    <scope>IDENTIFICATION</scope>
</reference>
<dbReference type="AlphaFoldDB" id="A0A1I8ISW0"/>
<evidence type="ECO:0000313" key="3">
    <source>
        <dbReference type="WBParaSite" id="maker-uti_cns_0015939-snap-gene-0.4-mRNA-1"/>
    </source>
</evidence>
<evidence type="ECO:0000313" key="2">
    <source>
        <dbReference type="Proteomes" id="UP000095280"/>
    </source>
</evidence>
<dbReference type="Proteomes" id="UP000095280">
    <property type="component" value="Unplaced"/>
</dbReference>
<dbReference type="InterPro" id="IPR036034">
    <property type="entry name" value="PDZ_sf"/>
</dbReference>
<dbReference type="SUPFAM" id="SSF50156">
    <property type="entry name" value="PDZ domain-like"/>
    <property type="match status" value="1"/>
</dbReference>
<feature type="compositionally biased region" description="Basic residues" evidence="1">
    <location>
        <begin position="1"/>
        <end position="21"/>
    </location>
</feature>
<feature type="compositionally biased region" description="Low complexity" evidence="1">
    <location>
        <begin position="143"/>
        <end position="155"/>
    </location>
</feature>
<evidence type="ECO:0000256" key="1">
    <source>
        <dbReference type="SAM" id="MobiDB-lite"/>
    </source>
</evidence>
<feature type="region of interest" description="Disordered" evidence="1">
    <location>
        <begin position="120"/>
        <end position="155"/>
    </location>
</feature>
<feature type="region of interest" description="Disordered" evidence="1">
    <location>
        <begin position="1"/>
        <end position="24"/>
    </location>
</feature>
<proteinExistence type="predicted"/>
<protein>
    <submittedName>
        <fullName evidence="3">PDZ domain-containing protein</fullName>
    </submittedName>
</protein>
<accession>A0A1I8ISW0</accession>
<feature type="compositionally biased region" description="Basic residues" evidence="1">
    <location>
        <begin position="131"/>
        <end position="140"/>
    </location>
</feature>
<dbReference type="Gene3D" id="2.30.42.10">
    <property type="match status" value="1"/>
</dbReference>